<evidence type="ECO:0000313" key="3">
    <source>
        <dbReference type="EMBL" id="VFT88117.1"/>
    </source>
</evidence>
<reference evidence="2" key="2">
    <citation type="submission" date="2019-06" db="EMBL/GenBank/DDBJ databases">
        <title>Genomics analysis of Aphanomyces spp. identifies a new class of oomycete effector associated with host adaptation.</title>
        <authorList>
            <person name="Gaulin E."/>
        </authorList>
    </citation>
    <scope>NUCLEOTIDE SEQUENCE</scope>
    <source>
        <strain evidence="2">CBS 578.67</strain>
    </source>
</reference>
<proteinExistence type="predicted"/>
<dbReference type="OrthoDB" id="193242at2759"/>
<evidence type="ECO:0000313" key="4">
    <source>
        <dbReference type="Proteomes" id="UP000332933"/>
    </source>
</evidence>
<name>A0A485KTN1_9STRA</name>
<feature type="compositionally biased region" description="Polar residues" evidence="1">
    <location>
        <begin position="95"/>
        <end position="105"/>
    </location>
</feature>
<evidence type="ECO:0000313" key="2">
    <source>
        <dbReference type="EMBL" id="KAF0698116.1"/>
    </source>
</evidence>
<dbReference type="EMBL" id="CAADRA010005283">
    <property type="protein sequence ID" value="VFT88117.1"/>
    <property type="molecule type" value="Genomic_DNA"/>
</dbReference>
<sequence>MGAIISELAADAPLYLYLIDEATGAVVVTANEDSIYPIEISTRDDSSFLLLNLPLIQSTWTSLKKATATVGWLQQSHLLPSAVESHNAKSKPKQPKSNWTQQVEKATNELSEPTLTFQVLQEALDLNEPVASVRGAALRELKRWFNQHDPNHSFAGLKRVIGN</sequence>
<evidence type="ECO:0000256" key="1">
    <source>
        <dbReference type="SAM" id="MobiDB-lite"/>
    </source>
</evidence>
<keyword evidence="4" id="KW-1185">Reference proteome</keyword>
<dbReference type="AlphaFoldDB" id="A0A485KTN1"/>
<reference evidence="3 4" key="1">
    <citation type="submission" date="2019-03" db="EMBL/GenBank/DDBJ databases">
        <authorList>
            <person name="Gaulin E."/>
            <person name="Dumas B."/>
        </authorList>
    </citation>
    <scope>NUCLEOTIDE SEQUENCE [LARGE SCALE GENOMIC DNA]</scope>
    <source>
        <strain evidence="3">CBS 568.67</strain>
    </source>
</reference>
<accession>A0A485KTN1</accession>
<feature type="region of interest" description="Disordered" evidence="1">
    <location>
        <begin position="83"/>
        <end position="105"/>
    </location>
</feature>
<protein>
    <submittedName>
        <fullName evidence="3">Aste57867_11252 protein</fullName>
    </submittedName>
</protein>
<dbReference type="Proteomes" id="UP000332933">
    <property type="component" value="Unassembled WGS sequence"/>
</dbReference>
<dbReference type="EMBL" id="VJMH01005262">
    <property type="protein sequence ID" value="KAF0698116.1"/>
    <property type="molecule type" value="Genomic_DNA"/>
</dbReference>
<gene>
    <name evidence="3" type="primary">Aste57867_11252</name>
    <name evidence="2" type="ORF">As57867_011210</name>
    <name evidence="3" type="ORF">ASTE57867_11252</name>
</gene>
<organism evidence="3 4">
    <name type="scientific">Aphanomyces stellatus</name>
    <dbReference type="NCBI Taxonomy" id="120398"/>
    <lineage>
        <taxon>Eukaryota</taxon>
        <taxon>Sar</taxon>
        <taxon>Stramenopiles</taxon>
        <taxon>Oomycota</taxon>
        <taxon>Saprolegniomycetes</taxon>
        <taxon>Saprolegniales</taxon>
        <taxon>Verrucalvaceae</taxon>
        <taxon>Aphanomyces</taxon>
    </lineage>
</organism>